<proteinExistence type="predicted"/>
<evidence type="ECO:0000313" key="2">
    <source>
        <dbReference type="Proteomes" id="UP000307720"/>
    </source>
</evidence>
<comment type="caution">
    <text evidence="1">The sequence shown here is derived from an EMBL/GenBank/DDBJ whole genome shotgun (WGS) entry which is preliminary data.</text>
</comment>
<accession>A0AC61QYY7</accession>
<organism evidence="1 2">
    <name type="scientific">Hominisplanchenecus murintestinalis</name>
    <dbReference type="NCBI Taxonomy" id="2941517"/>
    <lineage>
        <taxon>Bacteria</taxon>
        <taxon>Bacillati</taxon>
        <taxon>Bacillota</taxon>
        <taxon>Clostridia</taxon>
        <taxon>Lachnospirales</taxon>
        <taxon>Lachnospiraceae</taxon>
        <taxon>Hominisplanchenecus</taxon>
    </lineage>
</organism>
<keyword evidence="2" id="KW-1185">Reference proteome</keyword>
<dbReference type="EMBL" id="SRZB01000022">
    <property type="protein sequence ID" value="TGX98039.1"/>
    <property type="molecule type" value="Genomic_DNA"/>
</dbReference>
<dbReference type="Proteomes" id="UP000307720">
    <property type="component" value="Unassembled WGS sequence"/>
</dbReference>
<name>A0AC61QYY7_9FIRM</name>
<gene>
    <name evidence="1" type="ORF">E5357_10140</name>
</gene>
<evidence type="ECO:0000313" key="1">
    <source>
        <dbReference type="EMBL" id="TGX98039.1"/>
    </source>
</evidence>
<protein>
    <submittedName>
        <fullName evidence="1">Uncharacterized protein</fullName>
    </submittedName>
</protein>
<sequence>MTSKISFCRLLKEDFKRRSWLIALVSLACFILLPIVLLLSIDGMMDSVRDGYTEFSYVQEYYMDAVRMGNGVGGVLAFGAAVLAGISGYSYLHSKVKVDFFHSLPISRKKYFFVQYVSGVIIFVVPFIVSMLLCLLVGAVNGLLTGGVVLMAVRMTSFRILEYLAGYGTAILATVMTGKTLTAILGTAVFTVYIPAVLLVWAGMKSVFFKTYISNTAAEKISMLFSPSFSGYYIEELMKAKEKWLVIGVGIQIFWIALMTGIALWLYCVRKTEAADHSMAFPKSEGVIKVLLAVPMSLVAGLASRMIGVDGGMHWFFFGTVCASVILSSVIEFIYHLNMRELFKNKVSLMLSVALSLGAALVFRYDIMGYDTYLPAREDVAQMAFYDERLNGNFYYRPFVEGYDLYSVNAALDSTLLDNFAPVYELARKGAREENTGECRSISVEYKLRNGKRERRNYIVAEKDIQETIKALFETPEFAEKIYPVFWRDANLEGDINISSLFGNVELKLSEKECQEFLDIYREELRHISYEDYQNHVIGTIGFSVVIEEERGRYGFSTTSFREEGYPICSSFQQTIAFLREKAGIDLEHRLTEKDVERIVLTDYRSEGEGETTTTTVNDAEEIQNVLDCMEYLPLYSGWMSVEEVNIEIVLKSGEIPSGNLYFLKGKLPDILEEQ</sequence>
<reference evidence="1" key="1">
    <citation type="submission" date="2019-04" db="EMBL/GenBank/DDBJ databases">
        <title>Microbes associate with the intestines of laboratory mice.</title>
        <authorList>
            <person name="Navarre W."/>
            <person name="Wong E."/>
            <person name="Huang K."/>
            <person name="Tropini C."/>
            <person name="Ng K."/>
            <person name="Yu B."/>
        </authorList>
    </citation>
    <scope>NUCLEOTIDE SEQUENCE</scope>
    <source>
        <strain evidence="1">NM72_1-8</strain>
    </source>
</reference>